<keyword evidence="1" id="KW-1133">Transmembrane helix</keyword>
<feature type="transmembrane region" description="Helical" evidence="1">
    <location>
        <begin position="91"/>
        <end position="113"/>
    </location>
</feature>
<gene>
    <name evidence="2" type="ORF">BHLFYP23_02398</name>
</gene>
<dbReference type="RefSeq" id="WP_004220996.1">
    <property type="nucleotide sequence ID" value="NZ_CACRSY010000009.1"/>
</dbReference>
<evidence type="ECO:0000313" key="2">
    <source>
        <dbReference type="EMBL" id="VYS99847.1"/>
    </source>
</evidence>
<feature type="transmembrane region" description="Helical" evidence="1">
    <location>
        <begin position="134"/>
        <end position="157"/>
    </location>
</feature>
<proteinExistence type="predicted"/>
<evidence type="ECO:0000256" key="1">
    <source>
        <dbReference type="SAM" id="Phobius"/>
    </source>
</evidence>
<name>A0A6N2T2A2_BLAHA</name>
<keyword evidence="1" id="KW-0472">Membrane</keyword>
<dbReference type="AlphaFoldDB" id="A0A6N2T2A2"/>
<protein>
    <submittedName>
        <fullName evidence="2">ABC-2 family transporter protein</fullName>
    </submittedName>
</protein>
<sequence>MLKLIKMDLYRMFHTKAFYIIWIILGAAVIFSTTMSKEDYQYMQEEAAKGQLETVSEEGTLNFGLSVSLPTKPEEKVTIFDQIFANMQSKFIALFLVIFTVLFSTADLTSGYIKNIGGQVKDRGSLILSKAIVLLLYTVLTLFLYLGIQAVCQYAVFGASKWGNMEMFWRYFGTETVLHYSLVLLCMAMAIILKSNMLSMTLSVCMCLNVLILVYSLVDKVLHDMGVKNFSFIEHTVSGKISLLSMTPKASECVNALGIAGVFGILAIFLTVLVFRRRDI</sequence>
<feature type="transmembrane region" description="Helical" evidence="1">
    <location>
        <begin position="177"/>
        <end position="193"/>
    </location>
</feature>
<reference evidence="2" key="1">
    <citation type="submission" date="2019-11" db="EMBL/GenBank/DDBJ databases">
        <authorList>
            <person name="Feng L."/>
        </authorList>
    </citation>
    <scope>NUCLEOTIDE SEQUENCE</scope>
    <source>
        <strain evidence="2">BhanseniiLFYP23</strain>
    </source>
</reference>
<organism evidence="2">
    <name type="scientific">Blautia hansenii</name>
    <name type="common">Ruminococcus hansenii</name>
    <dbReference type="NCBI Taxonomy" id="1322"/>
    <lineage>
        <taxon>Bacteria</taxon>
        <taxon>Bacillati</taxon>
        <taxon>Bacillota</taxon>
        <taxon>Clostridia</taxon>
        <taxon>Lachnospirales</taxon>
        <taxon>Lachnospiraceae</taxon>
        <taxon>Blautia</taxon>
    </lineage>
</organism>
<keyword evidence="1" id="KW-0812">Transmembrane</keyword>
<feature type="transmembrane region" description="Helical" evidence="1">
    <location>
        <begin position="254"/>
        <end position="275"/>
    </location>
</feature>
<dbReference type="EMBL" id="CACRSY010000009">
    <property type="protein sequence ID" value="VYS99847.1"/>
    <property type="molecule type" value="Genomic_DNA"/>
</dbReference>
<feature type="transmembrane region" description="Helical" evidence="1">
    <location>
        <begin position="12"/>
        <end position="33"/>
    </location>
</feature>
<accession>A0A6N2T2A2</accession>
<feature type="transmembrane region" description="Helical" evidence="1">
    <location>
        <begin position="200"/>
        <end position="218"/>
    </location>
</feature>